<evidence type="ECO:0000313" key="1">
    <source>
        <dbReference type="EMBL" id="CAH1995916.1"/>
    </source>
</evidence>
<name>A0A9P0LLM5_ACAOB</name>
<sequence length="82" mass="9375">MSSTESIGTLANRFLNIVKDINNLDKEFGQLKFSECSSSLGEIQFWKNISNIKKGMIVSHTQSLPILFKFYLHCHIRVEAQV</sequence>
<protein>
    <submittedName>
        <fullName evidence="1">Uncharacterized protein</fullName>
    </submittedName>
</protein>
<dbReference type="Proteomes" id="UP001152888">
    <property type="component" value="Unassembled WGS sequence"/>
</dbReference>
<dbReference type="EMBL" id="CAKOFQ010007243">
    <property type="protein sequence ID" value="CAH1995916.1"/>
    <property type="molecule type" value="Genomic_DNA"/>
</dbReference>
<accession>A0A9P0LLM5</accession>
<dbReference type="AlphaFoldDB" id="A0A9P0LLM5"/>
<dbReference type="OrthoDB" id="6783358at2759"/>
<proteinExistence type="predicted"/>
<keyword evidence="2" id="KW-1185">Reference proteome</keyword>
<organism evidence="1 2">
    <name type="scientific">Acanthoscelides obtectus</name>
    <name type="common">Bean weevil</name>
    <name type="synonym">Bruchus obtectus</name>
    <dbReference type="NCBI Taxonomy" id="200917"/>
    <lineage>
        <taxon>Eukaryota</taxon>
        <taxon>Metazoa</taxon>
        <taxon>Ecdysozoa</taxon>
        <taxon>Arthropoda</taxon>
        <taxon>Hexapoda</taxon>
        <taxon>Insecta</taxon>
        <taxon>Pterygota</taxon>
        <taxon>Neoptera</taxon>
        <taxon>Endopterygota</taxon>
        <taxon>Coleoptera</taxon>
        <taxon>Polyphaga</taxon>
        <taxon>Cucujiformia</taxon>
        <taxon>Chrysomeloidea</taxon>
        <taxon>Chrysomelidae</taxon>
        <taxon>Bruchinae</taxon>
        <taxon>Bruchini</taxon>
        <taxon>Acanthoscelides</taxon>
    </lineage>
</organism>
<comment type="caution">
    <text evidence="1">The sequence shown here is derived from an EMBL/GenBank/DDBJ whole genome shotgun (WGS) entry which is preliminary data.</text>
</comment>
<evidence type="ECO:0000313" key="2">
    <source>
        <dbReference type="Proteomes" id="UP001152888"/>
    </source>
</evidence>
<reference evidence="1" key="1">
    <citation type="submission" date="2022-03" db="EMBL/GenBank/DDBJ databases">
        <authorList>
            <person name="Sayadi A."/>
        </authorList>
    </citation>
    <scope>NUCLEOTIDE SEQUENCE</scope>
</reference>
<gene>
    <name evidence="1" type="ORF">ACAOBT_LOCUS22920</name>
</gene>